<feature type="signal peptide" evidence="2">
    <location>
        <begin position="1"/>
        <end position="20"/>
    </location>
</feature>
<proteinExistence type="predicted"/>
<sequence>MRASTLVSLLLLTLLALTTARPTNTPRSRSSKHKLKSRQFEEELAARADETLELYDAPRVHDSSEKIHEGTQQNNVTTTRILAAIRESRARQSRQRTQRLPLATTSQGEYSYDLQRSGVGLYSQQDGTGNSRMDGYAEESRQSGFERYRVGDSYT</sequence>
<evidence type="ECO:0000256" key="2">
    <source>
        <dbReference type="SAM" id="SignalP"/>
    </source>
</evidence>
<feature type="region of interest" description="Disordered" evidence="1">
    <location>
        <begin position="86"/>
        <end position="155"/>
    </location>
</feature>
<dbReference type="OrthoDB" id="2556705at2759"/>
<dbReference type="VEuPathDB" id="FungiDB:sr13434"/>
<accession>E6ZZY3</accession>
<dbReference type="Proteomes" id="UP000008867">
    <property type="component" value="Chromosome 5"/>
</dbReference>
<evidence type="ECO:0000313" key="4">
    <source>
        <dbReference type="Proteomes" id="UP000008867"/>
    </source>
</evidence>
<dbReference type="AlphaFoldDB" id="E6ZZY3"/>
<feature type="chain" id="PRO_5003217054" evidence="2">
    <location>
        <begin position="21"/>
        <end position="155"/>
    </location>
</feature>
<dbReference type="eggNOG" id="ENOG502RDT6">
    <property type="taxonomic scope" value="Eukaryota"/>
</dbReference>
<evidence type="ECO:0000313" key="3">
    <source>
        <dbReference type="EMBL" id="CBQ72813.1"/>
    </source>
</evidence>
<protein>
    <submittedName>
        <fullName evidence="3">Uncharacterized protein</fullName>
    </submittedName>
</protein>
<keyword evidence="2" id="KW-0732">Signal</keyword>
<keyword evidence="4" id="KW-1185">Reference proteome</keyword>
<dbReference type="EMBL" id="FQ311470">
    <property type="protein sequence ID" value="CBQ72813.1"/>
    <property type="molecule type" value="Genomic_DNA"/>
</dbReference>
<organism evidence="3 4">
    <name type="scientific">Sporisorium reilianum (strain SRZ2)</name>
    <name type="common">Maize head smut fungus</name>
    <dbReference type="NCBI Taxonomy" id="999809"/>
    <lineage>
        <taxon>Eukaryota</taxon>
        <taxon>Fungi</taxon>
        <taxon>Dikarya</taxon>
        <taxon>Basidiomycota</taxon>
        <taxon>Ustilaginomycotina</taxon>
        <taxon>Ustilaginomycetes</taxon>
        <taxon>Ustilaginales</taxon>
        <taxon>Ustilaginaceae</taxon>
        <taxon>Sporisorium</taxon>
    </lineage>
</organism>
<feature type="compositionally biased region" description="Polar residues" evidence="1">
    <location>
        <begin position="122"/>
        <end position="131"/>
    </location>
</feature>
<feature type="compositionally biased region" description="Basic and acidic residues" evidence="1">
    <location>
        <begin position="138"/>
        <end position="155"/>
    </location>
</feature>
<name>E6ZZY3_SPORE</name>
<dbReference type="HOGENOM" id="CLU_1705027_0_0_1"/>
<evidence type="ECO:0000256" key="1">
    <source>
        <dbReference type="SAM" id="MobiDB-lite"/>
    </source>
</evidence>
<gene>
    <name evidence="3" type="ORF">sr13434</name>
</gene>
<reference evidence="3 4" key="1">
    <citation type="journal article" date="2010" name="Science">
        <title>Pathogenicity determinants in smut fungi revealed by genome comparison.</title>
        <authorList>
            <person name="Schirawski J."/>
            <person name="Mannhaupt G."/>
            <person name="Muench K."/>
            <person name="Brefort T."/>
            <person name="Schipper K."/>
            <person name="Doehlemann G."/>
            <person name="Di Stasio M."/>
            <person name="Roessel N."/>
            <person name="Mendoza-Mendoza A."/>
            <person name="Pester D."/>
            <person name="Mueller O."/>
            <person name="Winterberg B."/>
            <person name="Meyer E."/>
            <person name="Ghareeb H."/>
            <person name="Wollenberg T."/>
            <person name="Muensterkoetter M."/>
            <person name="Wong P."/>
            <person name="Walter M."/>
            <person name="Stukenbrock E."/>
            <person name="Gueldener U."/>
            <person name="Kahmann R."/>
        </authorList>
    </citation>
    <scope>NUCLEOTIDE SEQUENCE [LARGE SCALE GENOMIC DNA]</scope>
    <source>
        <strain evidence="4">SRZ2</strain>
    </source>
</reference>
<feature type="region of interest" description="Disordered" evidence="1">
    <location>
        <begin position="21"/>
        <end position="40"/>
    </location>
</feature>